<name>A0ACC0HG68_9ERIC</name>
<evidence type="ECO:0000313" key="1">
    <source>
        <dbReference type="EMBL" id="KAI8012389.1"/>
    </source>
</evidence>
<organism evidence="1 2">
    <name type="scientific">Camellia lanceoleosa</name>
    <dbReference type="NCBI Taxonomy" id="1840588"/>
    <lineage>
        <taxon>Eukaryota</taxon>
        <taxon>Viridiplantae</taxon>
        <taxon>Streptophyta</taxon>
        <taxon>Embryophyta</taxon>
        <taxon>Tracheophyta</taxon>
        <taxon>Spermatophyta</taxon>
        <taxon>Magnoliopsida</taxon>
        <taxon>eudicotyledons</taxon>
        <taxon>Gunneridae</taxon>
        <taxon>Pentapetalae</taxon>
        <taxon>asterids</taxon>
        <taxon>Ericales</taxon>
        <taxon>Theaceae</taxon>
        <taxon>Camellia</taxon>
    </lineage>
</organism>
<dbReference type="Proteomes" id="UP001060215">
    <property type="component" value="Chromosome 5"/>
</dbReference>
<evidence type="ECO:0000313" key="2">
    <source>
        <dbReference type="Proteomes" id="UP001060215"/>
    </source>
</evidence>
<keyword evidence="2" id="KW-1185">Reference proteome</keyword>
<protein>
    <submittedName>
        <fullName evidence="1">Uncharacterized protein</fullName>
    </submittedName>
</protein>
<proteinExistence type="predicted"/>
<comment type="caution">
    <text evidence="1">The sequence shown here is derived from an EMBL/GenBank/DDBJ whole genome shotgun (WGS) entry which is preliminary data.</text>
</comment>
<accession>A0ACC0HG68</accession>
<reference evidence="1 2" key="1">
    <citation type="journal article" date="2022" name="Plant J.">
        <title>Chromosome-level genome of Camellia lanceoleosa provides a valuable resource for understanding genome evolution and self-incompatibility.</title>
        <authorList>
            <person name="Gong W."/>
            <person name="Xiao S."/>
            <person name="Wang L."/>
            <person name="Liao Z."/>
            <person name="Chang Y."/>
            <person name="Mo W."/>
            <person name="Hu G."/>
            <person name="Li W."/>
            <person name="Zhao G."/>
            <person name="Zhu H."/>
            <person name="Hu X."/>
            <person name="Ji K."/>
            <person name="Xiang X."/>
            <person name="Song Q."/>
            <person name="Yuan D."/>
            <person name="Jin S."/>
            <person name="Zhang L."/>
        </authorList>
    </citation>
    <scope>NUCLEOTIDE SEQUENCE [LARGE SCALE GENOMIC DNA]</scope>
    <source>
        <strain evidence="1">SQ_2022a</strain>
    </source>
</reference>
<dbReference type="EMBL" id="CM045762">
    <property type="protein sequence ID" value="KAI8012389.1"/>
    <property type="molecule type" value="Genomic_DNA"/>
</dbReference>
<gene>
    <name evidence="1" type="ORF">LOK49_LG06G02232</name>
</gene>
<sequence>MTANPAGYSSLAQQIPSSRLQPPPETATGASCTAAAASFLGSSSAATGSASGNGAAGASSTTAGAGAALPLEMELLQQPRYYSENPNYQLKLLPRFTHPNNSLS</sequence>